<protein>
    <submittedName>
        <fullName evidence="1">Uncharacterized protein</fullName>
    </submittedName>
</protein>
<sequence length="65" mass="6931">MSFEYLGGDKLGGSGTVKLTVDGRPVGSGAIDKTTPFKYSVSEYQDIGSDTGTPVTYDYQTPLNF</sequence>
<reference evidence="1 2" key="1">
    <citation type="journal article" date="2020" name="Antonie Van Leeuwenhoek">
        <title>Rhodopirellula heiligendammensis sp. nov., Rhodopirellula pilleata sp. nov., and Rhodopirellula solitaria sp. nov. isolated from natural or artificial marine surfaces in Northern Germany and California, USA, and emended description of the genus Rhodopirellula.</title>
        <authorList>
            <person name="Kallscheuer N."/>
            <person name="Wiegand S."/>
            <person name="Jogler M."/>
            <person name="Boedeker C."/>
            <person name="Peeters S.H."/>
            <person name="Rast P."/>
            <person name="Heuer A."/>
            <person name="Jetten M.S.M."/>
            <person name="Rohde M."/>
            <person name="Jogler C."/>
        </authorList>
    </citation>
    <scope>NUCLEOTIDE SEQUENCE [LARGE SCALE GENOMIC DNA]</scope>
    <source>
        <strain evidence="1 2">Poly21</strain>
    </source>
</reference>
<proteinExistence type="predicted"/>
<accession>A0A5C6C955</accession>
<name>A0A5C6C955_9BACT</name>
<comment type="caution">
    <text evidence="1">The sequence shown here is derived from an EMBL/GenBank/DDBJ whole genome shotgun (WGS) entry which is preliminary data.</text>
</comment>
<keyword evidence="2" id="KW-1185">Reference proteome</keyword>
<dbReference type="EMBL" id="SJPU01000001">
    <property type="protein sequence ID" value="TWU19936.1"/>
    <property type="molecule type" value="Genomic_DNA"/>
</dbReference>
<evidence type="ECO:0000313" key="1">
    <source>
        <dbReference type="EMBL" id="TWU19936.1"/>
    </source>
</evidence>
<evidence type="ECO:0000313" key="2">
    <source>
        <dbReference type="Proteomes" id="UP000319908"/>
    </source>
</evidence>
<dbReference type="Proteomes" id="UP000319908">
    <property type="component" value="Unassembled WGS sequence"/>
</dbReference>
<dbReference type="RefSeq" id="WP_302118325.1">
    <property type="nucleotide sequence ID" value="NZ_SJPU01000001.1"/>
</dbReference>
<organism evidence="1 2">
    <name type="scientific">Allorhodopirellula heiligendammensis</name>
    <dbReference type="NCBI Taxonomy" id="2714739"/>
    <lineage>
        <taxon>Bacteria</taxon>
        <taxon>Pseudomonadati</taxon>
        <taxon>Planctomycetota</taxon>
        <taxon>Planctomycetia</taxon>
        <taxon>Pirellulales</taxon>
        <taxon>Pirellulaceae</taxon>
        <taxon>Allorhodopirellula</taxon>
    </lineage>
</organism>
<dbReference type="AlphaFoldDB" id="A0A5C6C955"/>
<gene>
    <name evidence="1" type="ORF">Poly21_21150</name>
</gene>